<dbReference type="SUPFAM" id="SSF46689">
    <property type="entry name" value="Homeodomain-like"/>
    <property type="match status" value="1"/>
</dbReference>
<dbReference type="Proteomes" id="UP001232725">
    <property type="component" value="Unassembled WGS sequence"/>
</dbReference>
<proteinExistence type="predicted"/>
<evidence type="ECO:0000256" key="4">
    <source>
        <dbReference type="PROSITE-ProRule" id="PRU00335"/>
    </source>
</evidence>
<organism evidence="6 7">
    <name type="scientific">Arthrobacter horti</name>
    <dbReference type="NCBI Taxonomy" id="3068273"/>
    <lineage>
        <taxon>Bacteria</taxon>
        <taxon>Bacillati</taxon>
        <taxon>Actinomycetota</taxon>
        <taxon>Actinomycetes</taxon>
        <taxon>Micrococcales</taxon>
        <taxon>Micrococcaceae</taxon>
        <taxon>Arthrobacter</taxon>
    </lineage>
</organism>
<evidence type="ECO:0000313" key="7">
    <source>
        <dbReference type="Proteomes" id="UP001232725"/>
    </source>
</evidence>
<protein>
    <submittedName>
        <fullName evidence="6">TetR family transcriptional regulator</fullName>
    </submittedName>
</protein>
<comment type="caution">
    <text evidence="6">The sequence shown here is derived from an EMBL/GenBank/DDBJ whole genome shotgun (WGS) entry which is preliminary data.</text>
</comment>
<dbReference type="Gene3D" id="1.10.357.10">
    <property type="entry name" value="Tetracycline Repressor, domain 2"/>
    <property type="match status" value="1"/>
</dbReference>
<dbReference type="PRINTS" id="PR00455">
    <property type="entry name" value="HTHTETR"/>
</dbReference>
<evidence type="ECO:0000256" key="2">
    <source>
        <dbReference type="ARBA" id="ARBA00023125"/>
    </source>
</evidence>
<evidence type="ECO:0000259" key="5">
    <source>
        <dbReference type="PROSITE" id="PS50977"/>
    </source>
</evidence>
<dbReference type="InterPro" id="IPR001647">
    <property type="entry name" value="HTH_TetR"/>
</dbReference>
<feature type="DNA-binding region" description="H-T-H motif" evidence="4">
    <location>
        <begin position="32"/>
        <end position="51"/>
    </location>
</feature>
<evidence type="ECO:0000256" key="3">
    <source>
        <dbReference type="ARBA" id="ARBA00023163"/>
    </source>
</evidence>
<keyword evidence="1" id="KW-0805">Transcription regulation</keyword>
<dbReference type="InterPro" id="IPR050109">
    <property type="entry name" value="HTH-type_TetR-like_transc_reg"/>
</dbReference>
<keyword evidence="2 4" id="KW-0238">DNA-binding</keyword>
<dbReference type="PANTHER" id="PTHR30055">
    <property type="entry name" value="HTH-TYPE TRANSCRIPTIONAL REGULATOR RUTR"/>
    <property type="match status" value="1"/>
</dbReference>
<evidence type="ECO:0000256" key="1">
    <source>
        <dbReference type="ARBA" id="ARBA00023015"/>
    </source>
</evidence>
<dbReference type="RefSeq" id="WP_305997025.1">
    <property type="nucleotide sequence ID" value="NZ_JAVALS010000009.1"/>
</dbReference>
<dbReference type="Pfam" id="PF00440">
    <property type="entry name" value="TetR_N"/>
    <property type="match status" value="1"/>
</dbReference>
<dbReference type="Pfam" id="PF17933">
    <property type="entry name" value="TetR_C_25"/>
    <property type="match status" value="1"/>
</dbReference>
<sequence length="218" mass="23480">MRSAPEDDLTTKARIRDAAIRLYARDGFTKTSLRAIATEAGVSPGLLIHHFGSAAGLREACDKQVLGVTTERASTKMHPHGLKDLMSEFTRNPDGYTLEMDYLRQALLEGTATSAALFQHLVELSETVIRAGIEDGTVRPFEDVRGVAVLTAFSSVGSLAFGPYAAEALGLDGGWQGVLQRIGGPGLELYTHGFYTTDAFLTAYREATTPDPDESQEA</sequence>
<accession>A0ABT9IQZ0</accession>
<evidence type="ECO:0000313" key="6">
    <source>
        <dbReference type="EMBL" id="MDP5227973.1"/>
    </source>
</evidence>
<name>A0ABT9IQZ0_9MICC</name>
<keyword evidence="3" id="KW-0804">Transcription</keyword>
<dbReference type="InterPro" id="IPR041484">
    <property type="entry name" value="TetR_C_25"/>
</dbReference>
<reference evidence="6 7" key="1">
    <citation type="submission" date="2023-08" db="EMBL/GenBank/DDBJ databases">
        <title>Arthrobacter horti sp. nov., isolated from forest soil.</title>
        <authorList>
            <person name="Park M."/>
        </authorList>
    </citation>
    <scope>NUCLEOTIDE SEQUENCE [LARGE SCALE GENOMIC DNA]</scope>
    <source>
        <strain evidence="6 7">YJM1</strain>
    </source>
</reference>
<dbReference type="PROSITE" id="PS50977">
    <property type="entry name" value="HTH_TETR_2"/>
    <property type="match status" value="1"/>
</dbReference>
<feature type="domain" description="HTH tetR-type" evidence="5">
    <location>
        <begin position="9"/>
        <end position="69"/>
    </location>
</feature>
<dbReference type="EMBL" id="JAVALS010000009">
    <property type="protein sequence ID" value="MDP5227973.1"/>
    <property type="molecule type" value="Genomic_DNA"/>
</dbReference>
<dbReference type="InterPro" id="IPR009057">
    <property type="entry name" value="Homeodomain-like_sf"/>
</dbReference>
<keyword evidence="7" id="KW-1185">Reference proteome</keyword>
<dbReference type="PANTHER" id="PTHR30055:SF234">
    <property type="entry name" value="HTH-TYPE TRANSCRIPTIONAL REGULATOR BETI"/>
    <property type="match status" value="1"/>
</dbReference>
<gene>
    <name evidence="6" type="ORF">Q9R02_12475</name>
</gene>